<evidence type="ECO:0000313" key="3">
    <source>
        <dbReference type="Proteomes" id="UP000008065"/>
    </source>
</evidence>
<sequence>MSMYESMSLTSGSPASLTVDFVDLTSSVKPDNSRSMRREDSSTDPQPSSLFPNPRSPSMVGLCSSI</sequence>
<dbReference type="GeneID" id="20826001"/>
<dbReference type="KEGG" id="nte:NEUTE1DRAFT137606"/>
<dbReference type="RefSeq" id="XP_009850906.1">
    <property type="nucleotide sequence ID" value="XM_009852604.1"/>
</dbReference>
<feature type="region of interest" description="Disordered" evidence="1">
    <location>
        <begin position="27"/>
        <end position="66"/>
    </location>
</feature>
<feature type="compositionally biased region" description="Basic and acidic residues" evidence="1">
    <location>
        <begin position="31"/>
        <end position="41"/>
    </location>
</feature>
<gene>
    <name evidence="2" type="ORF">NEUTE1DRAFT_137606</name>
</gene>
<dbReference type="VEuPathDB" id="FungiDB:NEUTE1DRAFT_137606"/>
<name>F8MME4_NEUT8</name>
<evidence type="ECO:0000256" key="1">
    <source>
        <dbReference type="SAM" id="MobiDB-lite"/>
    </source>
</evidence>
<organism evidence="2 3">
    <name type="scientific">Neurospora tetrasperma (strain FGSC 2508 / ATCC MYA-4615 / P0657)</name>
    <dbReference type="NCBI Taxonomy" id="510951"/>
    <lineage>
        <taxon>Eukaryota</taxon>
        <taxon>Fungi</taxon>
        <taxon>Dikarya</taxon>
        <taxon>Ascomycota</taxon>
        <taxon>Pezizomycotina</taxon>
        <taxon>Sordariomycetes</taxon>
        <taxon>Sordariomycetidae</taxon>
        <taxon>Sordariales</taxon>
        <taxon>Sordariaceae</taxon>
        <taxon>Neurospora</taxon>
    </lineage>
</organism>
<proteinExistence type="predicted"/>
<dbReference type="AlphaFoldDB" id="F8MME4"/>
<dbReference type="HOGENOM" id="CLU_2942342_0_0_1"/>
<dbReference type="EMBL" id="GL891304">
    <property type="protein sequence ID" value="EGO57818.1"/>
    <property type="molecule type" value="Genomic_DNA"/>
</dbReference>
<accession>F8MME4</accession>
<evidence type="ECO:0000313" key="2">
    <source>
        <dbReference type="EMBL" id="EGO57818.1"/>
    </source>
</evidence>
<reference evidence="3" key="1">
    <citation type="journal article" date="2011" name="Genetics">
        <title>Massive changes in genome architecture accompany the transition to self-fertility in the filamentous fungus Neurospora tetrasperma.</title>
        <authorList>
            <person name="Ellison C.E."/>
            <person name="Stajich J.E."/>
            <person name="Jacobson D.J."/>
            <person name="Natvig D.O."/>
            <person name="Lapidus A."/>
            <person name="Foster B."/>
            <person name="Aerts A."/>
            <person name="Riley R."/>
            <person name="Lindquist E.A."/>
            <person name="Grigoriev I.V."/>
            <person name="Taylor J.W."/>
        </authorList>
    </citation>
    <scope>NUCLEOTIDE SEQUENCE [LARGE SCALE GENOMIC DNA]</scope>
    <source>
        <strain evidence="3">FGSC 2508 / P0657</strain>
    </source>
</reference>
<keyword evidence="3" id="KW-1185">Reference proteome</keyword>
<protein>
    <submittedName>
        <fullName evidence="2">Uncharacterized protein</fullName>
    </submittedName>
</protein>
<dbReference type="Proteomes" id="UP000008065">
    <property type="component" value="Unassembled WGS sequence"/>
</dbReference>